<proteinExistence type="predicted"/>
<reference evidence="2 3" key="1">
    <citation type="submission" date="2018-11" db="EMBL/GenBank/DDBJ databases">
        <authorList>
            <consortium name="Pathogen Informatics"/>
        </authorList>
    </citation>
    <scope>NUCLEOTIDE SEQUENCE [LARGE SCALE GENOMIC DNA]</scope>
    <source>
        <strain evidence="2 3">NST_G2</strain>
    </source>
</reference>
<sequence>MVLTACASEDFEGGGLDDISQLAPSCFHGAVIIWRMQVLKRSALFSLSKKRRESFSSLTENKSSGGMITRLRSSALLTYEVMKRAVRRRSQTTLSSCGGGGRLPHQLTDVEPTAAATDDERLSF</sequence>
<evidence type="ECO:0000256" key="1">
    <source>
        <dbReference type="SAM" id="MobiDB-lite"/>
    </source>
</evidence>
<dbReference type="OrthoDB" id="1708588at2759"/>
<accession>A0A3P7DQH6</accession>
<protein>
    <submittedName>
        <fullName evidence="2">Uncharacterized protein</fullName>
    </submittedName>
</protein>
<dbReference type="EMBL" id="UYSU01032687">
    <property type="protein sequence ID" value="VDL90297.1"/>
    <property type="molecule type" value="Genomic_DNA"/>
</dbReference>
<feature type="region of interest" description="Disordered" evidence="1">
    <location>
        <begin position="90"/>
        <end position="124"/>
    </location>
</feature>
<evidence type="ECO:0000313" key="2">
    <source>
        <dbReference type="EMBL" id="VDL90297.1"/>
    </source>
</evidence>
<name>A0A3P7DQH6_SCHSO</name>
<dbReference type="AlphaFoldDB" id="A0A3P7DQH6"/>
<organism evidence="2 3">
    <name type="scientific">Schistocephalus solidus</name>
    <name type="common">Tapeworm</name>
    <dbReference type="NCBI Taxonomy" id="70667"/>
    <lineage>
        <taxon>Eukaryota</taxon>
        <taxon>Metazoa</taxon>
        <taxon>Spiralia</taxon>
        <taxon>Lophotrochozoa</taxon>
        <taxon>Platyhelminthes</taxon>
        <taxon>Cestoda</taxon>
        <taxon>Eucestoda</taxon>
        <taxon>Diphyllobothriidea</taxon>
        <taxon>Diphyllobothriidae</taxon>
        <taxon>Schistocephalus</taxon>
    </lineage>
</organism>
<evidence type="ECO:0000313" key="3">
    <source>
        <dbReference type="Proteomes" id="UP000275846"/>
    </source>
</evidence>
<gene>
    <name evidence="2" type="ORF">SSLN_LOCUS3912</name>
</gene>
<keyword evidence="3" id="KW-1185">Reference proteome</keyword>
<dbReference type="Proteomes" id="UP000275846">
    <property type="component" value="Unassembled WGS sequence"/>
</dbReference>